<feature type="compositionally biased region" description="Polar residues" evidence="8">
    <location>
        <begin position="824"/>
        <end position="833"/>
    </location>
</feature>
<evidence type="ECO:0000256" key="3">
    <source>
        <dbReference type="ARBA" id="ARBA00020978"/>
    </source>
</evidence>
<keyword evidence="5" id="KW-0653">Protein transport</keyword>
<protein>
    <recommendedName>
        <fullName evidence="3">Conserved oligomeric Golgi complex subunit 1</fullName>
    </recommendedName>
</protein>
<evidence type="ECO:0000256" key="8">
    <source>
        <dbReference type="SAM" id="MobiDB-lite"/>
    </source>
</evidence>
<evidence type="ECO:0000256" key="2">
    <source>
        <dbReference type="ARBA" id="ARBA00006653"/>
    </source>
</evidence>
<dbReference type="GO" id="GO:0017119">
    <property type="term" value="C:Golgi transport complex"/>
    <property type="evidence" value="ECO:0007669"/>
    <property type="project" value="InterPro"/>
</dbReference>
<reference evidence="9" key="1">
    <citation type="submission" date="2022-01" db="EMBL/GenBank/DDBJ databases">
        <authorList>
            <person name="King R."/>
        </authorList>
    </citation>
    <scope>NUCLEOTIDE SEQUENCE</scope>
</reference>
<comment type="similarity">
    <text evidence="2">Belongs to the COG1 family.</text>
</comment>
<evidence type="ECO:0000313" key="9">
    <source>
        <dbReference type="EMBL" id="CAH1163940.1"/>
    </source>
</evidence>
<dbReference type="EMBL" id="OU896710">
    <property type="protein sequence ID" value="CAH1163940.1"/>
    <property type="molecule type" value="Genomic_DNA"/>
</dbReference>
<evidence type="ECO:0000313" key="10">
    <source>
        <dbReference type="Proteomes" id="UP001153737"/>
    </source>
</evidence>
<dbReference type="GO" id="GO:0006891">
    <property type="term" value="P:intra-Golgi vesicle-mediated transport"/>
    <property type="evidence" value="ECO:0007669"/>
    <property type="project" value="InterPro"/>
</dbReference>
<dbReference type="Proteomes" id="UP001153737">
    <property type="component" value="Chromosome 4"/>
</dbReference>
<evidence type="ECO:0000256" key="5">
    <source>
        <dbReference type="ARBA" id="ARBA00022927"/>
    </source>
</evidence>
<evidence type="ECO:0000256" key="4">
    <source>
        <dbReference type="ARBA" id="ARBA00022448"/>
    </source>
</evidence>
<dbReference type="PANTHER" id="PTHR31658:SF0">
    <property type="entry name" value="CONSERVED OLIGOMERIC GOLGI COMPLEX SUBUNIT 1"/>
    <property type="match status" value="1"/>
</dbReference>
<keyword evidence="10" id="KW-1185">Reference proteome</keyword>
<organism evidence="9 10">
    <name type="scientific">Phaedon cochleariae</name>
    <name type="common">Mustard beetle</name>
    <dbReference type="NCBI Taxonomy" id="80249"/>
    <lineage>
        <taxon>Eukaryota</taxon>
        <taxon>Metazoa</taxon>
        <taxon>Ecdysozoa</taxon>
        <taxon>Arthropoda</taxon>
        <taxon>Hexapoda</taxon>
        <taxon>Insecta</taxon>
        <taxon>Pterygota</taxon>
        <taxon>Neoptera</taxon>
        <taxon>Endopterygota</taxon>
        <taxon>Coleoptera</taxon>
        <taxon>Polyphaga</taxon>
        <taxon>Cucujiformia</taxon>
        <taxon>Chrysomeloidea</taxon>
        <taxon>Chrysomelidae</taxon>
        <taxon>Chrysomelinae</taxon>
        <taxon>Chrysomelini</taxon>
        <taxon>Phaedon</taxon>
    </lineage>
</organism>
<comment type="subcellular location">
    <subcellularLocation>
        <location evidence="1">Golgi apparatus membrane</location>
        <topology evidence="1">Peripheral membrane protein</topology>
    </subcellularLocation>
</comment>
<sequence>MAKKQDLLELDIDKAFEERSIDEIIEIEKLLDAEIERKRNELRSMVGDRYKDVLAASDAIKSMKTISQLIVNSIEKVMSTCEEFINPVSTDIHTPLEVEKEQVDERTVIIQIRMAIFMNEQIWIAIDEENNLEATQYYLLAQHIHTGLSLSKNKYLDKIPLLHQIKSNLVVLRSRIFHKIVEKLESVDTSAQETSQNLNALLLLEKQTSSDLLSIFIEHRKTALNTVMHTSYSSVRMQISSMVKCLITTVRLLHDCFICSLNQQKGLIWQQLEEIVGGSSTTTLSKLQLPVTPLISYIPEVIRNFRPTFKYSVETETSLNDAETVLKSWLESTRKTLETGLEKSLELVTNVKGLHLIREESLKLEPPENWEQICKDSHLPENFDVWYCFFQNLITNSCQILISKKISLVSQEIQSYIKDRLNNISKDERSGTSLIWYTWKEEPSDVGKAEDAHSGLSMKHRGFSPTIVDLCYKLDTKYFEILEDVWQYLYGKEYGSNDDFSLVLKDYKFKRKYIDTPDTENHLQAECAETSLQLSNFIRDHINQNSDNLVTKSIICARFLQAATQLCPNFNKCCMFNNSTMDWSKICDTFNKTSHTLWLNWVQDIVKTTEKQCEVLDDISLKNMLKVLGRWDEIEIQEQTDEKVFKSQIKVPLKPSLALSEIFANLNEELCCILPHTLPKLVHVQYIEDNVNVILRKYKQLSDKELNQKQALQLLFDVKYLTTFCIPRENVQLIELSQDICDKLRSRIDPFDLDVFYSYLQNNVKKAVIQSQIMFGCLLPSPGQLSCLGVSEKLNEQDQNPSILALSVPSSTTWFPLLPVSAPSQKLSGTPSKNIKESTQKPKATLKKSQDSASMMRQSAASLFGGLTNDWFS</sequence>
<feature type="region of interest" description="Disordered" evidence="8">
    <location>
        <begin position="824"/>
        <end position="853"/>
    </location>
</feature>
<dbReference type="GO" id="GO:0000139">
    <property type="term" value="C:Golgi membrane"/>
    <property type="evidence" value="ECO:0007669"/>
    <property type="project" value="UniProtKB-SubCell"/>
</dbReference>
<dbReference type="AlphaFoldDB" id="A0A9P0DUE7"/>
<gene>
    <name evidence="9" type="ORF">PHAECO_LOCUS8567</name>
</gene>
<keyword evidence="6" id="KW-0333">Golgi apparatus</keyword>
<reference evidence="9" key="2">
    <citation type="submission" date="2022-10" db="EMBL/GenBank/DDBJ databases">
        <authorList>
            <consortium name="ENA_rothamsted_submissions"/>
            <consortium name="culmorum"/>
            <person name="King R."/>
        </authorList>
    </citation>
    <scope>NUCLEOTIDE SEQUENCE</scope>
</reference>
<evidence type="ECO:0000256" key="6">
    <source>
        <dbReference type="ARBA" id="ARBA00023034"/>
    </source>
</evidence>
<proteinExistence type="inferred from homology"/>
<dbReference type="PANTHER" id="PTHR31658">
    <property type="entry name" value="CONSERVED OLIGOMERIC GOLGI COMPLEX SUBUNIT 1"/>
    <property type="match status" value="1"/>
</dbReference>
<keyword evidence="7" id="KW-0472">Membrane</keyword>
<keyword evidence="4" id="KW-0813">Transport</keyword>
<dbReference type="Pfam" id="PF08700">
    <property type="entry name" value="VPS51_Exo84_N"/>
    <property type="match status" value="1"/>
</dbReference>
<evidence type="ECO:0000256" key="1">
    <source>
        <dbReference type="ARBA" id="ARBA00004395"/>
    </source>
</evidence>
<name>A0A9P0DUE7_PHACE</name>
<evidence type="ECO:0000256" key="7">
    <source>
        <dbReference type="ARBA" id="ARBA00023136"/>
    </source>
</evidence>
<accession>A0A9P0DUE7</accession>
<dbReference type="OrthoDB" id="46189at2759"/>
<dbReference type="GO" id="GO:0015031">
    <property type="term" value="P:protein transport"/>
    <property type="evidence" value="ECO:0007669"/>
    <property type="project" value="UniProtKB-KW"/>
</dbReference>
<dbReference type="InterPro" id="IPR033370">
    <property type="entry name" value="COG1"/>
</dbReference>